<evidence type="ECO:0000313" key="1">
    <source>
        <dbReference type="EMBL" id="MBA0671509.1"/>
    </source>
</evidence>
<protein>
    <submittedName>
        <fullName evidence="1">Uncharacterized protein</fullName>
    </submittedName>
</protein>
<dbReference type="EMBL" id="JABFAB010241151">
    <property type="protein sequence ID" value="MBA0671509.1"/>
    <property type="molecule type" value="Genomic_DNA"/>
</dbReference>
<proteinExistence type="predicted"/>
<accession>A0A7J8WA30</accession>
<dbReference type="Proteomes" id="UP000593573">
    <property type="component" value="Unassembled WGS sequence"/>
</dbReference>
<gene>
    <name evidence="1" type="ORF">Goklo_024119</name>
</gene>
<name>A0A7J8WA30_9ROSI</name>
<reference evidence="1 2" key="1">
    <citation type="journal article" date="2019" name="Genome Biol. Evol.">
        <title>Insights into the evolution of the New World diploid cottons (Gossypium, subgenus Houzingenia) based on genome sequencing.</title>
        <authorList>
            <person name="Grover C.E."/>
            <person name="Arick M.A. 2nd"/>
            <person name="Thrash A."/>
            <person name="Conover J.L."/>
            <person name="Sanders W.S."/>
            <person name="Peterson D.G."/>
            <person name="Frelichowski J.E."/>
            <person name="Scheffler J.A."/>
            <person name="Scheffler B.E."/>
            <person name="Wendel J.F."/>
        </authorList>
    </citation>
    <scope>NUCLEOTIDE SEQUENCE [LARGE SCALE GENOMIC DNA]</scope>
    <source>
        <strain evidence="1">57</strain>
        <tissue evidence="1">Leaf</tissue>
    </source>
</reference>
<evidence type="ECO:0000313" key="2">
    <source>
        <dbReference type="Proteomes" id="UP000593573"/>
    </source>
</evidence>
<organism evidence="1 2">
    <name type="scientific">Gossypium klotzschianum</name>
    <dbReference type="NCBI Taxonomy" id="34286"/>
    <lineage>
        <taxon>Eukaryota</taxon>
        <taxon>Viridiplantae</taxon>
        <taxon>Streptophyta</taxon>
        <taxon>Embryophyta</taxon>
        <taxon>Tracheophyta</taxon>
        <taxon>Spermatophyta</taxon>
        <taxon>Magnoliopsida</taxon>
        <taxon>eudicotyledons</taxon>
        <taxon>Gunneridae</taxon>
        <taxon>Pentapetalae</taxon>
        <taxon>rosids</taxon>
        <taxon>malvids</taxon>
        <taxon>Malvales</taxon>
        <taxon>Malvaceae</taxon>
        <taxon>Malvoideae</taxon>
        <taxon>Gossypium</taxon>
    </lineage>
</organism>
<keyword evidence="2" id="KW-1185">Reference proteome</keyword>
<sequence>MFKVSSRQSLLESCKCAKLFEEADKYNGDECEEEGRRLCFEYIWLSCLPQSFGTC</sequence>
<comment type="caution">
    <text evidence="1">The sequence shown here is derived from an EMBL/GenBank/DDBJ whole genome shotgun (WGS) entry which is preliminary data.</text>
</comment>
<dbReference type="AlphaFoldDB" id="A0A7J8WA30"/>